<dbReference type="AlphaFoldDB" id="A0ABD3DWI0"/>
<dbReference type="EMBL" id="JAVIJP010000012">
    <property type="protein sequence ID" value="KAL3646611.1"/>
    <property type="molecule type" value="Genomic_DNA"/>
</dbReference>
<sequence length="106" mass="11320">MDMTATDGPILNKRVSPLDGRRFSFQSSFVPSARACRIPKGPAYSGPIRCCIPADISLSNQTITKTPSVIPNTSVKIGPSITDLLSAPMQLPGRGLPKIFNSFGML</sequence>
<reference evidence="2" key="1">
    <citation type="journal article" date="2024" name="IScience">
        <title>Strigolactones Initiate the Formation of Haustorium-like Structures in Castilleja.</title>
        <authorList>
            <person name="Buerger M."/>
            <person name="Peterson D."/>
            <person name="Chory J."/>
        </authorList>
    </citation>
    <scope>NUCLEOTIDE SEQUENCE [LARGE SCALE GENOMIC DNA]</scope>
</reference>
<comment type="caution">
    <text evidence="1">The sequence shown here is derived from an EMBL/GenBank/DDBJ whole genome shotgun (WGS) entry which is preliminary data.</text>
</comment>
<keyword evidence="2" id="KW-1185">Reference proteome</keyword>
<accession>A0ABD3DWI0</accession>
<organism evidence="1 2">
    <name type="scientific">Castilleja foliolosa</name>
    <dbReference type="NCBI Taxonomy" id="1961234"/>
    <lineage>
        <taxon>Eukaryota</taxon>
        <taxon>Viridiplantae</taxon>
        <taxon>Streptophyta</taxon>
        <taxon>Embryophyta</taxon>
        <taxon>Tracheophyta</taxon>
        <taxon>Spermatophyta</taxon>
        <taxon>Magnoliopsida</taxon>
        <taxon>eudicotyledons</taxon>
        <taxon>Gunneridae</taxon>
        <taxon>Pentapetalae</taxon>
        <taxon>asterids</taxon>
        <taxon>lamiids</taxon>
        <taxon>Lamiales</taxon>
        <taxon>Orobanchaceae</taxon>
        <taxon>Pedicularideae</taxon>
        <taxon>Castillejinae</taxon>
        <taxon>Castilleja</taxon>
    </lineage>
</organism>
<proteinExistence type="predicted"/>
<gene>
    <name evidence="1" type="ORF">CASFOL_009578</name>
</gene>
<dbReference type="Proteomes" id="UP001632038">
    <property type="component" value="Unassembled WGS sequence"/>
</dbReference>
<name>A0ABD3DWI0_9LAMI</name>
<evidence type="ECO:0000313" key="1">
    <source>
        <dbReference type="EMBL" id="KAL3646611.1"/>
    </source>
</evidence>
<protein>
    <submittedName>
        <fullName evidence="1">Uncharacterized protein</fullName>
    </submittedName>
</protein>
<evidence type="ECO:0000313" key="2">
    <source>
        <dbReference type="Proteomes" id="UP001632038"/>
    </source>
</evidence>